<dbReference type="SUPFAM" id="SSF53335">
    <property type="entry name" value="S-adenosyl-L-methionine-dependent methyltransferases"/>
    <property type="match status" value="1"/>
</dbReference>
<evidence type="ECO:0000256" key="1">
    <source>
        <dbReference type="ARBA" id="ARBA00006149"/>
    </source>
</evidence>
<feature type="region of interest" description="Disordered" evidence="5">
    <location>
        <begin position="115"/>
        <end position="139"/>
    </location>
</feature>
<feature type="region of interest" description="Disordered" evidence="5">
    <location>
        <begin position="1"/>
        <end position="22"/>
    </location>
</feature>
<dbReference type="InterPro" id="IPR002052">
    <property type="entry name" value="DNA_methylase_N6_adenine_CS"/>
</dbReference>
<dbReference type="GO" id="GO:0003676">
    <property type="term" value="F:nucleic acid binding"/>
    <property type="evidence" value="ECO:0007669"/>
    <property type="project" value="InterPro"/>
</dbReference>
<keyword evidence="4" id="KW-0949">S-adenosyl-L-methionine</keyword>
<dbReference type="OrthoDB" id="406152at2759"/>
<proteinExistence type="inferred from homology"/>
<evidence type="ECO:0000256" key="3">
    <source>
        <dbReference type="ARBA" id="ARBA00022679"/>
    </source>
</evidence>
<dbReference type="GO" id="GO:0035657">
    <property type="term" value="C:eRF1 methyltransferase complex"/>
    <property type="evidence" value="ECO:0007669"/>
    <property type="project" value="TreeGrafter"/>
</dbReference>
<gene>
    <name evidence="6" type="ORF">FRACYDRAFT_240696</name>
</gene>
<dbReference type="InterPro" id="IPR052190">
    <property type="entry name" value="Euk-Arch_PrmC-MTase"/>
</dbReference>
<evidence type="ECO:0000313" key="6">
    <source>
        <dbReference type="EMBL" id="OEU15997.1"/>
    </source>
</evidence>
<sequence>MAEWHPLRSYDGENGNGMNEDDEKFKSWNQLNQLAIDKGKIMTTAPAIMPTLDHSSMDDYQHVYEPKNENHRRRRQRQRHEDRSSYSGTGISVIATDLNPFALQFAQRTAEENGIVGIEDENDTNDDNDNEKNNTSRRRNNNYIQKIEFIECNLAQPLLNRLEQKVDIILFNPPYVPTEDTEIDGNDIEISWAGGINGRKIIDASLQQIATLLTKPDGICYMITVDDNLPHELSTILHNDYKLQMIPLMRRRASNEYLTVQKITWL</sequence>
<dbReference type="PROSITE" id="PS00092">
    <property type="entry name" value="N6_MTASE"/>
    <property type="match status" value="1"/>
</dbReference>
<keyword evidence="2" id="KW-0489">Methyltransferase</keyword>
<dbReference type="EMBL" id="KV784359">
    <property type="protein sequence ID" value="OEU15997.1"/>
    <property type="molecule type" value="Genomic_DNA"/>
</dbReference>
<feature type="compositionally biased region" description="Acidic residues" evidence="5">
    <location>
        <begin position="118"/>
        <end position="129"/>
    </location>
</feature>
<name>A0A1E7FCV8_9STRA</name>
<keyword evidence="7" id="KW-1185">Reference proteome</keyword>
<dbReference type="GO" id="GO:0032259">
    <property type="term" value="P:methylation"/>
    <property type="evidence" value="ECO:0007669"/>
    <property type="project" value="UniProtKB-KW"/>
</dbReference>
<organism evidence="6 7">
    <name type="scientific">Fragilariopsis cylindrus CCMP1102</name>
    <dbReference type="NCBI Taxonomy" id="635003"/>
    <lineage>
        <taxon>Eukaryota</taxon>
        <taxon>Sar</taxon>
        <taxon>Stramenopiles</taxon>
        <taxon>Ochrophyta</taxon>
        <taxon>Bacillariophyta</taxon>
        <taxon>Bacillariophyceae</taxon>
        <taxon>Bacillariophycidae</taxon>
        <taxon>Bacillariales</taxon>
        <taxon>Bacillariaceae</taxon>
        <taxon>Fragilariopsis</taxon>
    </lineage>
</organism>
<comment type="similarity">
    <text evidence="1">Belongs to the eukaryotic/archaeal PrmC-related family.</text>
</comment>
<reference evidence="6 7" key="1">
    <citation type="submission" date="2016-09" db="EMBL/GenBank/DDBJ databases">
        <title>Extensive genetic diversity and differential bi-allelic expression allows diatom success in the polar Southern Ocean.</title>
        <authorList>
            <consortium name="DOE Joint Genome Institute"/>
            <person name="Mock T."/>
            <person name="Otillar R.P."/>
            <person name="Strauss J."/>
            <person name="Dupont C."/>
            <person name="Frickenhaus S."/>
            <person name="Maumus F."/>
            <person name="Mcmullan M."/>
            <person name="Sanges R."/>
            <person name="Schmutz J."/>
            <person name="Toseland A."/>
            <person name="Valas R."/>
            <person name="Veluchamy A."/>
            <person name="Ward B.J."/>
            <person name="Allen A."/>
            <person name="Barry K."/>
            <person name="Falciatore A."/>
            <person name="Ferrante M."/>
            <person name="Fortunato A.E."/>
            <person name="Gloeckner G."/>
            <person name="Gruber A."/>
            <person name="Hipkin R."/>
            <person name="Janech M."/>
            <person name="Kroth P."/>
            <person name="Leese F."/>
            <person name="Lindquist E."/>
            <person name="Lyon B.R."/>
            <person name="Martin J."/>
            <person name="Mayer C."/>
            <person name="Parker M."/>
            <person name="Quesneville H."/>
            <person name="Raymond J."/>
            <person name="Uhlig C."/>
            <person name="Valentin K.U."/>
            <person name="Worden A.Z."/>
            <person name="Armbrust E.V."/>
            <person name="Bowler C."/>
            <person name="Green B."/>
            <person name="Moulton V."/>
            <person name="Van Oosterhout C."/>
            <person name="Grigoriev I."/>
        </authorList>
    </citation>
    <scope>NUCLEOTIDE SEQUENCE [LARGE SCALE GENOMIC DNA]</scope>
    <source>
        <strain evidence="6 7">CCMP1102</strain>
    </source>
</reference>
<dbReference type="InParanoid" id="A0A1E7FCV8"/>
<dbReference type="InterPro" id="IPR029063">
    <property type="entry name" value="SAM-dependent_MTases_sf"/>
</dbReference>
<evidence type="ECO:0000256" key="2">
    <source>
        <dbReference type="ARBA" id="ARBA00022603"/>
    </source>
</evidence>
<protein>
    <recommendedName>
        <fullName evidence="8">S-adenosyl-L-methionine-dependent methyltransferase</fullName>
    </recommendedName>
</protein>
<feature type="compositionally biased region" description="Basic and acidic residues" evidence="5">
    <location>
        <begin position="1"/>
        <end position="11"/>
    </location>
</feature>
<evidence type="ECO:0008006" key="8">
    <source>
        <dbReference type="Google" id="ProtNLM"/>
    </source>
</evidence>
<dbReference type="PANTHER" id="PTHR45875">
    <property type="entry name" value="METHYLTRANSFERASE N6AMT1"/>
    <property type="match status" value="1"/>
</dbReference>
<dbReference type="Gene3D" id="3.40.50.150">
    <property type="entry name" value="Vaccinia Virus protein VP39"/>
    <property type="match status" value="1"/>
</dbReference>
<dbReference type="GO" id="GO:0008276">
    <property type="term" value="F:protein methyltransferase activity"/>
    <property type="evidence" value="ECO:0007669"/>
    <property type="project" value="TreeGrafter"/>
</dbReference>
<keyword evidence="3" id="KW-0808">Transferase</keyword>
<dbReference type="GO" id="GO:0008757">
    <property type="term" value="F:S-adenosylmethionine-dependent methyltransferase activity"/>
    <property type="evidence" value="ECO:0007669"/>
    <property type="project" value="TreeGrafter"/>
</dbReference>
<evidence type="ECO:0000313" key="7">
    <source>
        <dbReference type="Proteomes" id="UP000095751"/>
    </source>
</evidence>
<evidence type="ECO:0000256" key="5">
    <source>
        <dbReference type="SAM" id="MobiDB-lite"/>
    </source>
</evidence>
<dbReference type="AlphaFoldDB" id="A0A1E7FCV8"/>
<accession>A0A1E7FCV8</accession>
<evidence type="ECO:0000256" key="4">
    <source>
        <dbReference type="ARBA" id="ARBA00022691"/>
    </source>
</evidence>
<dbReference type="Proteomes" id="UP000095751">
    <property type="component" value="Unassembled WGS sequence"/>
</dbReference>
<dbReference type="KEGG" id="fcy:FRACYDRAFT_240696"/>
<dbReference type="PANTHER" id="PTHR45875:SF1">
    <property type="entry name" value="METHYLTRANSFERASE N6AMT1"/>
    <property type="match status" value="1"/>
</dbReference>
<feature type="region of interest" description="Disordered" evidence="5">
    <location>
        <begin position="64"/>
        <end position="88"/>
    </location>
</feature>